<organism evidence="1 2">
    <name type="scientific">Brachionus plicatilis</name>
    <name type="common">Marine rotifer</name>
    <name type="synonym">Brachionus muelleri</name>
    <dbReference type="NCBI Taxonomy" id="10195"/>
    <lineage>
        <taxon>Eukaryota</taxon>
        <taxon>Metazoa</taxon>
        <taxon>Spiralia</taxon>
        <taxon>Gnathifera</taxon>
        <taxon>Rotifera</taxon>
        <taxon>Eurotatoria</taxon>
        <taxon>Monogononta</taxon>
        <taxon>Pseudotrocha</taxon>
        <taxon>Ploima</taxon>
        <taxon>Brachionidae</taxon>
        <taxon>Brachionus</taxon>
    </lineage>
</organism>
<accession>A0A3M7T0T7</accession>
<dbReference type="AlphaFoldDB" id="A0A3M7T0T7"/>
<evidence type="ECO:0000313" key="2">
    <source>
        <dbReference type="Proteomes" id="UP000276133"/>
    </source>
</evidence>
<gene>
    <name evidence="1" type="ORF">BpHYR1_053064</name>
</gene>
<keyword evidence="2" id="KW-1185">Reference proteome</keyword>
<evidence type="ECO:0000313" key="1">
    <source>
        <dbReference type="EMBL" id="RNA41430.1"/>
    </source>
</evidence>
<protein>
    <submittedName>
        <fullName evidence="1">Uncharacterized protein</fullName>
    </submittedName>
</protein>
<reference evidence="1 2" key="1">
    <citation type="journal article" date="2018" name="Sci. Rep.">
        <title>Genomic signatures of local adaptation to the degree of environmental predictability in rotifers.</title>
        <authorList>
            <person name="Franch-Gras L."/>
            <person name="Hahn C."/>
            <person name="Garcia-Roger E.M."/>
            <person name="Carmona M.J."/>
            <person name="Serra M."/>
            <person name="Gomez A."/>
        </authorList>
    </citation>
    <scope>NUCLEOTIDE SEQUENCE [LARGE SCALE GENOMIC DNA]</scope>
    <source>
        <strain evidence="1">HYR1</strain>
    </source>
</reference>
<sequence length="67" mass="7764">MFVGKLFSAILAEKNMDIIKITKFCIFSNALKPHRQKRMQKRNLDIQNGTLSKANVRQTIFGIVRKN</sequence>
<comment type="caution">
    <text evidence="1">The sequence shown here is derived from an EMBL/GenBank/DDBJ whole genome shotgun (WGS) entry which is preliminary data.</text>
</comment>
<proteinExistence type="predicted"/>
<dbReference type="EMBL" id="REGN01000505">
    <property type="protein sequence ID" value="RNA41430.1"/>
    <property type="molecule type" value="Genomic_DNA"/>
</dbReference>
<dbReference type="Proteomes" id="UP000276133">
    <property type="component" value="Unassembled WGS sequence"/>
</dbReference>
<name>A0A3M7T0T7_BRAPC</name>